<feature type="compositionally biased region" description="Pro residues" evidence="5">
    <location>
        <begin position="36"/>
        <end position="46"/>
    </location>
</feature>
<evidence type="ECO:0000313" key="9">
    <source>
        <dbReference type="Proteomes" id="UP000274922"/>
    </source>
</evidence>
<dbReference type="PROSITE" id="PS51225">
    <property type="entry name" value="MARVEL"/>
    <property type="match status" value="1"/>
</dbReference>
<dbReference type="Proteomes" id="UP000274922">
    <property type="component" value="Unassembled WGS sequence"/>
</dbReference>
<dbReference type="Pfam" id="PF01284">
    <property type="entry name" value="MARVEL"/>
    <property type="match status" value="1"/>
</dbReference>
<evidence type="ECO:0000256" key="4">
    <source>
        <dbReference type="ARBA" id="ARBA00023136"/>
    </source>
</evidence>
<evidence type="ECO:0000256" key="5">
    <source>
        <dbReference type="SAM" id="MobiDB-lite"/>
    </source>
</evidence>
<dbReference type="EMBL" id="ML014167">
    <property type="protein sequence ID" value="RKP01595.1"/>
    <property type="molecule type" value="Genomic_DNA"/>
</dbReference>
<dbReference type="AlphaFoldDB" id="A0A4P9X8K8"/>
<feature type="transmembrane region" description="Helical" evidence="6">
    <location>
        <begin position="178"/>
        <end position="200"/>
    </location>
</feature>
<evidence type="ECO:0000256" key="6">
    <source>
        <dbReference type="SAM" id="Phobius"/>
    </source>
</evidence>
<keyword evidence="2 6" id="KW-0812">Transmembrane</keyword>
<evidence type="ECO:0000256" key="2">
    <source>
        <dbReference type="ARBA" id="ARBA00022692"/>
    </source>
</evidence>
<comment type="subcellular location">
    <subcellularLocation>
        <location evidence="1">Membrane</location>
        <topology evidence="1">Multi-pass membrane protein</topology>
    </subcellularLocation>
</comment>
<feature type="transmembrane region" description="Helical" evidence="6">
    <location>
        <begin position="77"/>
        <end position="96"/>
    </location>
</feature>
<organism evidence="8 9">
    <name type="scientific">Caulochytrium protostelioides</name>
    <dbReference type="NCBI Taxonomy" id="1555241"/>
    <lineage>
        <taxon>Eukaryota</taxon>
        <taxon>Fungi</taxon>
        <taxon>Fungi incertae sedis</taxon>
        <taxon>Chytridiomycota</taxon>
        <taxon>Chytridiomycota incertae sedis</taxon>
        <taxon>Chytridiomycetes</taxon>
        <taxon>Caulochytriales</taxon>
        <taxon>Caulochytriaceae</taxon>
        <taxon>Caulochytrium</taxon>
    </lineage>
</organism>
<feature type="transmembrane region" description="Helical" evidence="6">
    <location>
        <begin position="146"/>
        <end position="166"/>
    </location>
</feature>
<feature type="transmembrane region" description="Helical" evidence="6">
    <location>
        <begin position="111"/>
        <end position="134"/>
    </location>
</feature>
<proteinExistence type="predicted"/>
<evidence type="ECO:0000256" key="3">
    <source>
        <dbReference type="ARBA" id="ARBA00022989"/>
    </source>
</evidence>
<keyword evidence="9" id="KW-1185">Reference proteome</keyword>
<sequence length="207" mass="22045">MSAPSYPAAYPDAEAGVPHNPNAYPPAQPQMTSNVPPAPGAPPPPQQAGAKHHVSSGGFMSGIHDAGSRRSRWLHTLLRALILFFAIITLGCAASFRKRLAFGSNSAYHRLSYTLFVSASELILSLVLLALLLFRPSVLGSGIARLAVFVIAAIWAIFWLAAGASLADLECYGSCGKLHAATAFSFLAFVPTLVITYLAFRAWRHVA</sequence>
<name>A0A4P9X8K8_9FUNG</name>
<feature type="compositionally biased region" description="Low complexity" evidence="5">
    <location>
        <begin position="1"/>
        <end position="11"/>
    </location>
</feature>
<feature type="domain" description="MARVEL" evidence="7">
    <location>
        <begin position="70"/>
        <end position="204"/>
    </location>
</feature>
<keyword evidence="4 6" id="KW-0472">Membrane</keyword>
<dbReference type="GO" id="GO:0016020">
    <property type="term" value="C:membrane"/>
    <property type="evidence" value="ECO:0007669"/>
    <property type="project" value="UniProtKB-SubCell"/>
</dbReference>
<reference evidence="9" key="1">
    <citation type="journal article" date="2018" name="Nat. Microbiol.">
        <title>Leveraging single-cell genomics to expand the fungal tree of life.</title>
        <authorList>
            <person name="Ahrendt S.R."/>
            <person name="Quandt C.A."/>
            <person name="Ciobanu D."/>
            <person name="Clum A."/>
            <person name="Salamov A."/>
            <person name="Andreopoulos B."/>
            <person name="Cheng J.F."/>
            <person name="Woyke T."/>
            <person name="Pelin A."/>
            <person name="Henrissat B."/>
            <person name="Reynolds N.K."/>
            <person name="Benny G.L."/>
            <person name="Smith M.E."/>
            <person name="James T.Y."/>
            <person name="Grigoriev I.V."/>
        </authorList>
    </citation>
    <scope>NUCLEOTIDE SEQUENCE [LARGE SCALE GENOMIC DNA]</scope>
    <source>
        <strain evidence="9">ATCC 52028</strain>
    </source>
</reference>
<evidence type="ECO:0000313" key="8">
    <source>
        <dbReference type="EMBL" id="RKP01595.1"/>
    </source>
</evidence>
<evidence type="ECO:0000256" key="1">
    <source>
        <dbReference type="ARBA" id="ARBA00004141"/>
    </source>
</evidence>
<dbReference type="InterPro" id="IPR008253">
    <property type="entry name" value="Marvel"/>
</dbReference>
<accession>A0A4P9X8K8</accession>
<protein>
    <recommendedName>
        <fullName evidence="7">MARVEL domain-containing protein</fullName>
    </recommendedName>
</protein>
<keyword evidence="3 6" id="KW-1133">Transmembrane helix</keyword>
<gene>
    <name evidence="8" type="ORF">CXG81DRAFT_18646</name>
</gene>
<feature type="region of interest" description="Disordered" evidence="5">
    <location>
        <begin position="1"/>
        <end position="54"/>
    </location>
</feature>
<evidence type="ECO:0000259" key="7">
    <source>
        <dbReference type="PROSITE" id="PS51225"/>
    </source>
</evidence>